<comment type="subunit">
    <text evidence="4">Part of the 50S ribosomal subunit.</text>
</comment>
<proteinExistence type="inferred from homology"/>
<dbReference type="InterPro" id="IPR005822">
    <property type="entry name" value="Ribosomal_uL13"/>
</dbReference>
<dbReference type="STRING" id="1286528.NHE_0800"/>
<sequence length="152" mass="17071">MSTSFLKQGQADKKWVVIDATDAVVGRLAAFVSTVLRGKTKVAYTPHMDCGDNVIILNASKVKFSGTKMLNKVYYRHTGYPGGLKSTTPRKLLDGKKPCEVVRLAVKRMLDDGPMARRRFKNLYVYAGPEHKHEAQNPQVVDFASMNRKNKR</sequence>
<evidence type="ECO:0000256" key="3">
    <source>
        <dbReference type="ARBA" id="ARBA00023274"/>
    </source>
</evidence>
<dbReference type="CDD" id="cd00392">
    <property type="entry name" value="Ribosomal_L13"/>
    <property type="match status" value="1"/>
</dbReference>
<dbReference type="Gene3D" id="3.90.1180.10">
    <property type="entry name" value="Ribosomal protein L13"/>
    <property type="match status" value="1"/>
</dbReference>
<evidence type="ECO:0000313" key="6">
    <source>
        <dbReference type="Proteomes" id="UP000023755"/>
    </source>
</evidence>
<evidence type="ECO:0000313" key="5">
    <source>
        <dbReference type="EMBL" id="AHX11725.1"/>
    </source>
</evidence>
<dbReference type="GO" id="GO:0006412">
    <property type="term" value="P:translation"/>
    <property type="evidence" value="ECO:0007669"/>
    <property type="project" value="UniProtKB-UniRule"/>
</dbReference>
<dbReference type="GO" id="GO:0017148">
    <property type="term" value="P:negative regulation of translation"/>
    <property type="evidence" value="ECO:0007669"/>
    <property type="project" value="TreeGrafter"/>
</dbReference>
<dbReference type="GO" id="GO:0022625">
    <property type="term" value="C:cytosolic large ribosomal subunit"/>
    <property type="evidence" value="ECO:0007669"/>
    <property type="project" value="TreeGrafter"/>
</dbReference>
<dbReference type="InterPro" id="IPR036899">
    <property type="entry name" value="Ribosomal_uL13_sf"/>
</dbReference>
<keyword evidence="3 4" id="KW-0687">Ribonucleoprotein</keyword>
<keyword evidence="2 4" id="KW-0689">Ribosomal protein</keyword>
<dbReference type="Pfam" id="PF00572">
    <property type="entry name" value="Ribosomal_L13"/>
    <property type="match status" value="1"/>
</dbReference>
<dbReference type="HAMAP" id="MF_01366">
    <property type="entry name" value="Ribosomal_uL13"/>
    <property type="match status" value="1"/>
</dbReference>
<dbReference type="PANTHER" id="PTHR11545:SF2">
    <property type="entry name" value="LARGE RIBOSOMAL SUBUNIT PROTEIN UL13M"/>
    <property type="match status" value="1"/>
</dbReference>
<organism evidence="5 6">
    <name type="scientific">Neorickettsia helminthoeca str. Oregon</name>
    <dbReference type="NCBI Taxonomy" id="1286528"/>
    <lineage>
        <taxon>Bacteria</taxon>
        <taxon>Pseudomonadati</taxon>
        <taxon>Pseudomonadota</taxon>
        <taxon>Alphaproteobacteria</taxon>
        <taxon>Rickettsiales</taxon>
        <taxon>Anaplasmataceae</taxon>
        <taxon>Neorickettsia</taxon>
    </lineage>
</organism>
<dbReference type="NCBIfam" id="TIGR01066">
    <property type="entry name" value="rplM_bact"/>
    <property type="match status" value="1"/>
</dbReference>
<dbReference type="InterPro" id="IPR005823">
    <property type="entry name" value="Ribosomal_uL13_bac-type"/>
</dbReference>
<evidence type="ECO:0000256" key="2">
    <source>
        <dbReference type="ARBA" id="ARBA00022980"/>
    </source>
</evidence>
<evidence type="ECO:0000256" key="1">
    <source>
        <dbReference type="ARBA" id="ARBA00006227"/>
    </source>
</evidence>
<dbReference type="PIRSF" id="PIRSF002181">
    <property type="entry name" value="Ribosomal_L13"/>
    <property type="match status" value="1"/>
</dbReference>
<comment type="function">
    <text evidence="4">This protein is one of the early assembly proteins of the 50S ribosomal subunit, although it is not seen to bind rRNA by itself. It is important during the early stages of 50S assembly.</text>
</comment>
<reference evidence="5 6" key="1">
    <citation type="submission" date="2014-03" db="EMBL/GenBank/DDBJ databases">
        <title>Sequencing and Comparison of Genomes and Transcriptome Profiles of Human Ehrlichiosis Agents.</title>
        <authorList>
            <person name="Lin M."/>
            <person name="Daugherty S.C."/>
            <person name="Nagaraj S."/>
            <person name="Cheng Z."/>
            <person name="Xiong Q."/>
            <person name="Lin F.-Y."/>
            <person name="Sengamalay N."/>
            <person name="Ott S."/>
            <person name="Godinez A."/>
            <person name="Tallon L.J."/>
            <person name="Sadzewicz L."/>
            <person name="Fraser C.M."/>
            <person name="Dunning Hotopp J.C."/>
            <person name="Rikihisa Y."/>
        </authorList>
    </citation>
    <scope>NUCLEOTIDE SEQUENCE [LARGE SCALE GENOMIC DNA]</scope>
    <source>
        <strain evidence="5 6">Oregon</strain>
    </source>
</reference>
<dbReference type="PANTHER" id="PTHR11545">
    <property type="entry name" value="RIBOSOMAL PROTEIN L13"/>
    <property type="match status" value="1"/>
</dbReference>
<dbReference type="GO" id="GO:0003729">
    <property type="term" value="F:mRNA binding"/>
    <property type="evidence" value="ECO:0007669"/>
    <property type="project" value="TreeGrafter"/>
</dbReference>
<dbReference type="OrthoDB" id="9801330at2"/>
<keyword evidence="6" id="KW-1185">Reference proteome</keyword>
<dbReference type="HOGENOM" id="CLU_082184_2_2_5"/>
<dbReference type="Proteomes" id="UP000023755">
    <property type="component" value="Chromosome"/>
</dbReference>
<accession>X5HMM0</accession>
<evidence type="ECO:0000256" key="4">
    <source>
        <dbReference type="HAMAP-Rule" id="MF_01366"/>
    </source>
</evidence>
<comment type="similarity">
    <text evidence="1 4">Belongs to the universal ribosomal protein uL13 family.</text>
</comment>
<protein>
    <recommendedName>
        <fullName evidence="4">Large ribosomal subunit protein uL13</fullName>
    </recommendedName>
</protein>
<dbReference type="EMBL" id="CP007481">
    <property type="protein sequence ID" value="AHX11725.1"/>
    <property type="molecule type" value="Genomic_DNA"/>
</dbReference>
<dbReference type="SUPFAM" id="SSF52161">
    <property type="entry name" value="Ribosomal protein L13"/>
    <property type="match status" value="1"/>
</dbReference>
<dbReference type="GO" id="GO:0003735">
    <property type="term" value="F:structural constituent of ribosome"/>
    <property type="evidence" value="ECO:0007669"/>
    <property type="project" value="InterPro"/>
</dbReference>
<dbReference type="AlphaFoldDB" id="X5HMM0"/>
<dbReference type="KEGG" id="nhm:NHE_0800"/>
<dbReference type="RefSeq" id="WP_038560066.1">
    <property type="nucleotide sequence ID" value="NZ_CP007481.1"/>
</dbReference>
<gene>
    <name evidence="4 5" type="primary">rplM</name>
    <name evidence="5" type="ORF">NHE_0800</name>
</gene>
<name>X5HMM0_9RICK</name>